<dbReference type="InParanoid" id="A2EBF4"/>
<protein>
    <submittedName>
        <fullName evidence="2">RanBP1 domain containing protein</fullName>
    </submittedName>
</protein>
<dbReference type="PANTHER" id="PTHR23138:SF141">
    <property type="entry name" value="NUCLEAR PORE COMPLEX PROTEIN NUP50"/>
    <property type="match status" value="1"/>
</dbReference>
<dbReference type="SMR" id="A2EBF4"/>
<sequence length="232" mass="26336">MIGAKLFSEEAIAKLKQRSLLSGIKAHGSLKPVLAPMKLSTNILIQSFSQNRENLIKFTFGTGMTFETSSTITVFEETINFSQKIQPKKIAEEKINESEEKEAIPIEEKEFELQNTDNSEENENILFNNTAKLYAFVVDENEKGRYSQRFTGTLHLNECSDFSRIVMRNTLGKVCLNCRLFKQMNPSLQGQNFVKILLQNSEGNYQVSLLQFKDSSLANSFLSSLQQLLSKL</sequence>
<feature type="domain" description="RanBD1" evidence="1">
    <location>
        <begin position="99"/>
        <end position="185"/>
    </location>
</feature>
<dbReference type="PANTHER" id="PTHR23138">
    <property type="entry name" value="RAN BINDING PROTEIN"/>
    <property type="match status" value="1"/>
</dbReference>
<evidence type="ECO:0000313" key="3">
    <source>
        <dbReference type="Proteomes" id="UP000001542"/>
    </source>
</evidence>
<evidence type="ECO:0000259" key="1">
    <source>
        <dbReference type="PROSITE" id="PS50196"/>
    </source>
</evidence>
<dbReference type="Gene3D" id="2.30.29.30">
    <property type="entry name" value="Pleckstrin-homology domain (PH domain)/Phosphotyrosine-binding domain (PTB)"/>
    <property type="match status" value="1"/>
</dbReference>
<dbReference type="SUPFAM" id="SSF50729">
    <property type="entry name" value="PH domain-like"/>
    <property type="match status" value="1"/>
</dbReference>
<dbReference type="InterPro" id="IPR000156">
    <property type="entry name" value="Ran_bind_dom"/>
</dbReference>
<gene>
    <name evidence="2" type="ORF">TVAG_127930</name>
</gene>
<dbReference type="AlphaFoldDB" id="A2EBF4"/>
<dbReference type="OrthoDB" id="185618at2759"/>
<dbReference type="Proteomes" id="UP000001542">
    <property type="component" value="Unassembled WGS sequence"/>
</dbReference>
<reference evidence="2" key="1">
    <citation type="submission" date="2006-10" db="EMBL/GenBank/DDBJ databases">
        <authorList>
            <person name="Amadeo P."/>
            <person name="Zhao Q."/>
            <person name="Wortman J."/>
            <person name="Fraser-Liggett C."/>
            <person name="Carlton J."/>
        </authorList>
    </citation>
    <scope>NUCLEOTIDE SEQUENCE</scope>
    <source>
        <strain evidence="2">G3</strain>
    </source>
</reference>
<dbReference type="PROSITE" id="PS50196">
    <property type="entry name" value="RANBD1"/>
    <property type="match status" value="1"/>
</dbReference>
<dbReference type="RefSeq" id="XP_001322207.1">
    <property type="nucleotide sequence ID" value="XM_001322172.1"/>
</dbReference>
<proteinExistence type="predicted"/>
<dbReference type="InterPro" id="IPR045255">
    <property type="entry name" value="RanBP1-like"/>
</dbReference>
<keyword evidence="3" id="KW-1185">Reference proteome</keyword>
<dbReference type="Pfam" id="PF00638">
    <property type="entry name" value="Ran_BP1"/>
    <property type="match status" value="1"/>
</dbReference>
<reference evidence="2" key="2">
    <citation type="journal article" date="2007" name="Science">
        <title>Draft genome sequence of the sexually transmitted pathogen Trichomonas vaginalis.</title>
        <authorList>
            <person name="Carlton J.M."/>
            <person name="Hirt R.P."/>
            <person name="Silva J.C."/>
            <person name="Delcher A.L."/>
            <person name="Schatz M."/>
            <person name="Zhao Q."/>
            <person name="Wortman J.R."/>
            <person name="Bidwell S.L."/>
            <person name="Alsmark U.C.M."/>
            <person name="Besteiro S."/>
            <person name="Sicheritz-Ponten T."/>
            <person name="Noel C.J."/>
            <person name="Dacks J.B."/>
            <person name="Foster P.G."/>
            <person name="Simillion C."/>
            <person name="Van de Peer Y."/>
            <person name="Miranda-Saavedra D."/>
            <person name="Barton G.J."/>
            <person name="Westrop G.D."/>
            <person name="Mueller S."/>
            <person name="Dessi D."/>
            <person name="Fiori P.L."/>
            <person name="Ren Q."/>
            <person name="Paulsen I."/>
            <person name="Zhang H."/>
            <person name="Bastida-Corcuera F.D."/>
            <person name="Simoes-Barbosa A."/>
            <person name="Brown M.T."/>
            <person name="Hayes R.D."/>
            <person name="Mukherjee M."/>
            <person name="Okumura C.Y."/>
            <person name="Schneider R."/>
            <person name="Smith A.J."/>
            <person name="Vanacova S."/>
            <person name="Villalvazo M."/>
            <person name="Haas B.J."/>
            <person name="Pertea M."/>
            <person name="Feldblyum T.V."/>
            <person name="Utterback T.R."/>
            <person name="Shu C.L."/>
            <person name="Osoegawa K."/>
            <person name="de Jong P.J."/>
            <person name="Hrdy I."/>
            <person name="Horvathova L."/>
            <person name="Zubacova Z."/>
            <person name="Dolezal P."/>
            <person name="Malik S.B."/>
            <person name="Logsdon J.M. Jr."/>
            <person name="Henze K."/>
            <person name="Gupta A."/>
            <person name="Wang C.C."/>
            <person name="Dunne R.L."/>
            <person name="Upcroft J.A."/>
            <person name="Upcroft P."/>
            <person name="White O."/>
            <person name="Salzberg S.L."/>
            <person name="Tang P."/>
            <person name="Chiu C.-H."/>
            <person name="Lee Y.-S."/>
            <person name="Embley T.M."/>
            <person name="Coombs G.H."/>
            <person name="Mottram J.C."/>
            <person name="Tachezy J."/>
            <person name="Fraser-Liggett C.M."/>
            <person name="Johnson P.J."/>
        </authorList>
    </citation>
    <scope>NUCLEOTIDE SEQUENCE [LARGE SCALE GENOMIC DNA]</scope>
    <source>
        <strain evidence="2">G3</strain>
    </source>
</reference>
<dbReference type="VEuPathDB" id="TrichDB:TVAG_127930"/>
<dbReference type="KEGG" id="tva:4767915"/>
<evidence type="ECO:0000313" key="2">
    <source>
        <dbReference type="EMBL" id="EAY09984.1"/>
    </source>
</evidence>
<dbReference type="VEuPathDB" id="TrichDB:TVAGG3_0406640"/>
<name>A2EBF4_TRIV3</name>
<dbReference type="CDD" id="cd13180">
    <property type="entry name" value="RanBD_RanBP3"/>
    <property type="match status" value="1"/>
</dbReference>
<dbReference type="InterPro" id="IPR011993">
    <property type="entry name" value="PH-like_dom_sf"/>
</dbReference>
<accession>A2EBF4</accession>
<dbReference type="EMBL" id="DS113346">
    <property type="protein sequence ID" value="EAY09984.1"/>
    <property type="molecule type" value="Genomic_DNA"/>
</dbReference>
<dbReference type="SMART" id="SM00160">
    <property type="entry name" value="RanBD"/>
    <property type="match status" value="1"/>
</dbReference>
<organism evidence="2 3">
    <name type="scientific">Trichomonas vaginalis (strain ATCC PRA-98 / G3)</name>
    <dbReference type="NCBI Taxonomy" id="412133"/>
    <lineage>
        <taxon>Eukaryota</taxon>
        <taxon>Metamonada</taxon>
        <taxon>Parabasalia</taxon>
        <taxon>Trichomonadida</taxon>
        <taxon>Trichomonadidae</taxon>
        <taxon>Trichomonas</taxon>
    </lineage>
</organism>